<evidence type="ECO:0000313" key="2">
    <source>
        <dbReference type="Proteomes" id="UP001480595"/>
    </source>
</evidence>
<evidence type="ECO:0000313" key="1">
    <source>
        <dbReference type="EMBL" id="KAK8076149.1"/>
    </source>
</evidence>
<gene>
    <name evidence="1" type="ORF">PG994_003421</name>
</gene>
<sequence length="300" mass="33278">MEVRTTTKSMEGQTPDANGLITSIFSFSCDVNMVISDLSGTVYTWEVAEDGISTQMVAEPPTDDTQVLMIPDTMPPGYDPNYAAHDPTLTKRHSRYGSMPNANILEARRNPYTDGQQARVPSYPPNLYSGRRDNTRDMESNGCGSGSTRAWILQLNFGWCCDMHDYCYDNCLGGNTEKCNSQYCTPSEWERCNSAFYDCMHGTACPQYSWWGSPLKRARCEAEAVFYAWAVRTYKGSDAFKDANSQRCGAFCPGTNKPLCHGDCLDHSYDNNNCGSCGVTCDVGHLFNCRNGQCVCTADT</sequence>
<protein>
    <submittedName>
        <fullName evidence="1">Uncharacterized protein</fullName>
    </submittedName>
</protein>
<dbReference type="EMBL" id="JAQQWL010000004">
    <property type="protein sequence ID" value="KAK8076149.1"/>
    <property type="molecule type" value="Genomic_DNA"/>
</dbReference>
<dbReference type="PROSITE" id="PS51257">
    <property type="entry name" value="PROKAR_LIPOPROTEIN"/>
    <property type="match status" value="1"/>
</dbReference>
<dbReference type="InterPro" id="IPR036444">
    <property type="entry name" value="PLipase_A2_dom_sf"/>
</dbReference>
<dbReference type="Proteomes" id="UP001480595">
    <property type="component" value="Unassembled WGS sequence"/>
</dbReference>
<keyword evidence="2" id="KW-1185">Reference proteome</keyword>
<organism evidence="1 2">
    <name type="scientific">Apiospora phragmitis</name>
    <dbReference type="NCBI Taxonomy" id="2905665"/>
    <lineage>
        <taxon>Eukaryota</taxon>
        <taxon>Fungi</taxon>
        <taxon>Dikarya</taxon>
        <taxon>Ascomycota</taxon>
        <taxon>Pezizomycotina</taxon>
        <taxon>Sordariomycetes</taxon>
        <taxon>Xylariomycetidae</taxon>
        <taxon>Amphisphaeriales</taxon>
        <taxon>Apiosporaceae</taxon>
        <taxon>Apiospora</taxon>
    </lineage>
</organism>
<dbReference type="Gene3D" id="1.20.90.10">
    <property type="entry name" value="Phospholipase A2 domain"/>
    <property type="match status" value="1"/>
</dbReference>
<reference evidence="1 2" key="1">
    <citation type="submission" date="2023-01" db="EMBL/GenBank/DDBJ databases">
        <title>Analysis of 21 Apiospora genomes using comparative genomics revels a genus with tremendous synthesis potential of carbohydrate active enzymes and secondary metabolites.</title>
        <authorList>
            <person name="Sorensen T."/>
        </authorList>
    </citation>
    <scope>NUCLEOTIDE SEQUENCE [LARGE SCALE GENOMIC DNA]</scope>
    <source>
        <strain evidence="1 2">CBS 135458</strain>
    </source>
</reference>
<comment type="caution">
    <text evidence="1">The sequence shown here is derived from an EMBL/GenBank/DDBJ whole genome shotgun (WGS) entry which is preliminary data.</text>
</comment>
<dbReference type="GeneID" id="92087893"/>
<proteinExistence type="predicted"/>
<accession>A0ABR1VY48</accession>
<dbReference type="SUPFAM" id="SSF48619">
    <property type="entry name" value="Phospholipase A2, PLA2"/>
    <property type="match status" value="1"/>
</dbReference>
<dbReference type="RefSeq" id="XP_066719108.1">
    <property type="nucleotide sequence ID" value="XM_066854830.1"/>
</dbReference>
<name>A0ABR1VY48_9PEZI</name>